<evidence type="ECO:0000256" key="3">
    <source>
        <dbReference type="ARBA" id="ARBA00022963"/>
    </source>
</evidence>
<feature type="short sequence motif" description="GXGXXG" evidence="6">
    <location>
        <begin position="70"/>
        <end position="75"/>
    </location>
</feature>
<organism evidence="9 10">
    <name type="scientific">Cetobacterium somerae ATCC BAA-474</name>
    <dbReference type="NCBI Taxonomy" id="1319815"/>
    <lineage>
        <taxon>Bacteria</taxon>
        <taxon>Fusobacteriati</taxon>
        <taxon>Fusobacteriota</taxon>
        <taxon>Fusobacteriia</taxon>
        <taxon>Fusobacteriales</taxon>
        <taxon>Fusobacteriaceae</taxon>
        <taxon>Cetobacterium</taxon>
    </lineage>
</organism>
<keyword evidence="4 6" id="KW-0443">Lipid metabolism</keyword>
<keyword evidence="2 6" id="KW-0378">Hydrolase</keyword>
<reference evidence="9 10" key="1">
    <citation type="submission" date="2013-08" db="EMBL/GenBank/DDBJ databases">
        <authorList>
            <person name="Weinstock G."/>
            <person name="Sodergren E."/>
            <person name="Wylie T."/>
            <person name="Fulton L."/>
            <person name="Fulton R."/>
            <person name="Fronick C."/>
            <person name="O'Laughlin M."/>
            <person name="Godfrey J."/>
            <person name="Miner T."/>
            <person name="Herter B."/>
            <person name="Appelbaum E."/>
            <person name="Cordes M."/>
            <person name="Lek S."/>
            <person name="Wollam A."/>
            <person name="Pepin K.H."/>
            <person name="Palsikar V.B."/>
            <person name="Mitreva M."/>
            <person name="Wilson R.K."/>
        </authorList>
    </citation>
    <scope>NUCLEOTIDE SEQUENCE [LARGE SCALE GENOMIC DNA]</scope>
    <source>
        <strain evidence="9 10">ATCC BAA-474</strain>
    </source>
</reference>
<evidence type="ECO:0000256" key="6">
    <source>
        <dbReference type="PROSITE-ProRule" id="PRU01161"/>
    </source>
</evidence>
<feature type="domain" description="PNPLA" evidence="8">
    <location>
        <begin position="66"/>
        <end position="257"/>
    </location>
</feature>
<evidence type="ECO:0000256" key="4">
    <source>
        <dbReference type="ARBA" id="ARBA00023098"/>
    </source>
</evidence>
<dbReference type="HOGENOM" id="CLU_014750_2_0_0"/>
<dbReference type="InterPro" id="IPR016035">
    <property type="entry name" value="Acyl_Trfase/lysoPLipase"/>
</dbReference>
<evidence type="ECO:0000256" key="7">
    <source>
        <dbReference type="SAM" id="Coils"/>
    </source>
</evidence>
<sequence>MIKKSFLLFLLIFVNIFSSNISHSPEDIEIEKLKQEIKLLQNKIKKLENKKIEKFKEEEKQPKIGLVLSGGGAKGFAHIGVLKVLEANNIKVDYITGTSMGALIGALYSAGYTPNQIEKLVLDINWQETFNDSPNITDISIDQRSMMKNYNLSLKYDNSLNFALPKGIRNTQKIYLTLKNLLWNVEQTRDFKKLPIPLEIIATDLNTGKAKAFNSGDLAQVITASISIPTIFDPVKIGDNYYVDGLLSRNFPVEDAFNLGADIVIGVDVGTSLQKKEDYDILSVADQIVAIQSTSSTKKQRDLATILIDPDISNFKTTDFSNFKEIEALGEAAAKKQLQKILAFGPKPNKRKSSLQYKNNFVLENIDVITETKNNNHKEIIESLFKDSIGTNINPDTLEKLMLKTYSLNFVNKIYYSFKNNTLKLQVEENPTNIVGLGVDYQTDYGTTFSIGTDISSFGKIGSLSTIEATFGDYLGLDLKNFSYYGVSNKVGILSSISYEENPFFIYHNKNKIGSYKSQVTKLEGAFVTQYSNLFLFSYGASLNYASLDPEIKNIFDSSIQYSKSYGDIFFNINWDKTNSIAFPTKGFKGEVSQRWGGNLGKDNLNFLSTNYLSSNYLPITETTSLTAKFFGGNIAGDDILPDKYIKLGGLSDDLSHNTFAFSGYYFQEKYLSSLFGVSLGIQQKLIENLYIGANWDFATYKFANEVFNDDKNSLLWKDYSQGAGITLSYLSLIGPVKFNISKAQESHDFLFQFSFGYKFD</sequence>
<feature type="short sequence motif" description="GXSXG" evidence="6">
    <location>
        <begin position="97"/>
        <end position="101"/>
    </location>
</feature>
<dbReference type="eggNOG" id="COG1752">
    <property type="taxonomic scope" value="Bacteria"/>
</dbReference>
<dbReference type="InterPro" id="IPR002641">
    <property type="entry name" value="PNPLA_dom"/>
</dbReference>
<evidence type="ECO:0000313" key="10">
    <source>
        <dbReference type="Proteomes" id="UP000017081"/>
    </source>
</evidence>
<comment type="subcellular location">
    <subcellularLocation>
        <location evidence="1">Membrane</location>
    </subcellularLocation>
</comment>
<dbReference type="InterPro" id="IPR000184">
    <property type="entry name" value="Bac_surfAg_D15"/>
</dbReference>
<dbReference type="InterPro" id="IPR050301">
    <property type="entry name" value="NTE"/>
</dbReference>
<dbReference type="Pfam" id="PF01734">
    <property type="entry name" value="Patatin"/>
    <property type="match status" value="1"/>
</dbReference>
<keyword evidence="5" id="KW-0472">Membrane</keyword>
<evidence type="ECO:0000259" key="8">
    <source>
        <dbReference type="PROSITE" id="PS51635"/>
    </source>
</evidence>
<dbReference type="GO" id="GO:0016042">
    <property type="term" value="P:lipid catabolic process"/>
    <property type="evidence" value="ECO:0007669"/>
    <property type="project" value="UniProtKB-UniRule"/>
</dbReference>
<dbReference type="Gene3D" id="3.40.1090.10">
    <property type="entry name" value="Cytosolic phospholipase A2 catalytic domain"/>
    <property type="match status" value="2"/>
</dbReference>
<dbReference type="SUPFAM" id="SSF52151">
    <property type="entry name" value="FabD/lysophospholipase-like"/>
    <property type="match status" value="1"/>
</dbReference>
<dbReference type="RefSeq" id="WP_023049807.1">
    <property type="nucleotide sequence ID" value="NZ_CP173065.2"/>
</dbReference>
<protein>
    <submittedName>
        <fullName evidence="9">Phospholipase, patatin family</fullName>
    </submittedName>
</protein>
<dbReference type="PANTHER" id="PTHR14226">
    <property type="entry name" value="NEUROPATHY TARGET ESTERASE/SWISS CHEESE D.MELANOGASTER"/>
    <property type="match status" value="1"/>
</dbReference>
<keyword evidence="3 6" id="KW-0442">Lipid degradation</keyword>
<dbReference type="GO" id="GO:0019867">
    <property type="term" value="C:outer membrane"/>
    <property type="evidence" value="ECO:0007669"/>
    <property type="project" value="InterPro"/>
</dbReference>
<dbReference type="Gene3D" id="2.40.160.50">
    <property type="entry name" value="membrane protein fhac: a member of the omp85/tpsb transporter family"/>
    <property type="match status" value="1"/>
</dbReference>
<keyword evidence="7" id="KW-0175">Coiled coil</keyword>
<dbReference type="PROSITE" id="PS51635">
    <property type="entry name" value="PNPLA"/>
    <property type="match status" value="1"/>
</dbReference>
<keyword evidence="10" id="KW-1185">Reference proteome</keyword>
<dbReference type="CDD" id="cd07205">
    <property type="entry name" value="Pat_PNPLA6_PNPLA7_NTE1_like"/>
    <property type="match status" value="1"/>
</dbReference>
<accession>U7VG65</accession>
<proteinExistence type="predicted"/>
<dbReference type="Proteomes" id="UP000017081">
    <property type="component" value="Unassembled WGS sequence"/>
</dbReference>
<dbReference type="AlphaFoldDB" id="U7VG65"/>
<feature type="active site" description="Proton acceptor" evidence="6">
    <location>
        <position position="244"/>
    </location>
</feature>
<dbReference type="EMBL" id="AXZF01000011">
    <property type="protein sequence ID" value="ERT69798.1"/>
    <property type="molecule type" value="Genomic_DNA"/>
</dbReference>
<dbReference type="Pfam" id="PF01103">
    <property type="entry name" value="Omp85"/>
    <property type="match status" value="1"/>
</dbReference>
<dbReference type="PANTHER" id="PTHR14226:SF76">
    <property type="entry name" value="NTE FAMILY PROTEIN RSSA"/>
    <property type="match status" value="1"/>
</dbReference>
<dbReference type="eggNOG" id="COG0729">
    <property type="taxonomic scope" value="Bacteria"/>
</dbReference>
<comment type="caution">
    <text evidence="9">The sequence shown here is derived from an EMBL/GenBank/DDBJ whole genome shotgun (WGS) entry which is preliminary data.</text>
</comment>
<name>U7VG65_9FUSO</name>
<dbReference type="STRING" id="1319815.HMPREF0202_00258"/>
<feature type="active site" description="Nucleophile" evidence="6">
    <location>
        <position position="99"/>
    </location>
</feature>
<evidence type="ECO:0000256" key="2">
    <source>
        <dbReference type="ARBA" id="ARBA00022801"/>
    </source>
</evidence>
<evidence type="ECO:0000313" key="9">
    <source>
        <dbReference type="EMBL" id="ERT69798.1"/>
    </source>
</evidence>
<comment type="caution">
    <text evidence="6">Lacks conserved residue(s) required for the propagation of feature annotation.</text>
</comment>
<gene>
    <name evidence="9" type="ORF">HMPREF0202_00258</name>
</gene>
<evidence type="ECO:0000256" key="1">
    <source>
        <dbReference type="ARBA" id="ARBA00004370"/>
    </source>
</evidence>
<dbReference type="GO" id="GO:0016787">
    <property type="term" value="F:hydrolase activity"/>
    <property type="evidence" value="ECO:0007669"/>
    <property type="project" value="UniProtKB-UniRule"/>
</dbReference>
<feature type="coiled-coil region" evidence="7">
    <location>
        <begin position="30"/>
        <end position="57"/>
    </location>
</feature>
<evidence type="ECO:0000256" key="5">
    <source>
        <dbReference type="ARBA" id="ARBA00023136"/>
    </source>
</evidence>